<sequence length="71" mass="8395">MSNWLFFNYNNWKVLLPMGLIIVFTGMIFGFSILDFIVFIVIIFHYVFCYGLPKSRANNKSDADKPIKIRR</sequence>
<keyword evidence="1" id="KW-0472">Membrane</keyword>
<evidence type="ECO:0000313" key="3">
    <source>
        <dbReference type="Proteomes" id="UP000017800"/>
    </source>
</evidence>
<gene>
    <name evidence="2" type="ORF">VHA01S_080_00130</name>
</gene>
<dbReference type="AlphaFoldDB" id="V5FHQ8"/>
<comment type="caution">
    <text evidence="2">The sequence shown here is derived from an EMBL/GenBank/DDBJ whole genome shotgun (WGS) entry which is preliminary data.</text>
</comment>
<reference evidence="2 3" key="1">
    <citation type="submission" date="2013-11" db="EMBL/GenBank/DDBJ databases">
        <title>Whole genome shotgun sequence of Vibrio halioticoli NBRC 102217.</title>
        <authorList>
            <person name="Isaki S."/>
            <person name="Kimura A."/>
            <person name="Ohji S."/>
            <person name="Hosoyama A."/>
            <person name="Fujita N."/>
            <person name="Hashimoto M."/>
            <person name="Hosoyama Y."/>
            <person name="Yamazoe A."/>
        </authorList>
    </citation>
    <scope>NUCLEOTIDE SEQUENCE [LARGE SCALE GENOMIC DNA]</scope>
    <source>
        <strain evidence="2 3">NBRC 102217</strain>
    </source>
</reference>
<evidence type="ECO:0000256" key="1">
    <source>
        <dbReference type="SAM" id="Phobius"/>
    </source>
</evidence>
<dbReference type="Proteomes" id="UP000017800">
    <property type="component" value="Unassembled WGS sequence"/>
</dbReference>
<feature type="transmembrane region" description="Helical" evidence="1">
    <location>
        <begin position="20"/>
        <end position="48"/>
    </location>
</feature>
<organism evidence="2 3">
    <name type="scientific">Vibrio halioticoli NBRC 102217</name>
    <dbReference type="NCBI Taxonomy" id="1219072"/>
    <lineage>
        <taxon>Bacteria</taxon>
        <taxon>Pseudomonadati</taxon>
        <taxon>Pseudomonadota</taxon>
        <taxon>Gammaproteobacteria</taxon>
        <taxon>Vibrionales</taxon>
        <taxon>Vibrionaceae</taxon>
        <taxon>Vibrio</taxon>
    </lineage>
</organism>
<accession>V5FHQ8</accession>
<dbReference type="EMBL" id="BAUJ01000080">
    <property type="protein sequence ID" value="GAD91273.1"/>
    <property type="molecule type" value="Genomic_DNA"/>
</dbReference>
<dbReference type="RefSeq" id="WP_023405565.1">
    <property type="nucleotide sequence ID" value="NZ_BAUJ01000080.1"/>
</dbReference>
<protein>
    <submittedName>
        <fullName evidence="2">Uncharacterized protein</fullName>
    </submittedName>
</protein>
<keyword evidence="1" id="KW-1133">Transmembrane helix</keyword>
<evidence type="ECO:0000313" key="2">
    <source>
        <dbReference type="EMBL" id="GAD91273.1"/>
    </source>
</evidence>
<keyword evidence="1" id="KW-0812">Transmembrane</keyword>
<proteinExistence type="predicted"/>
<keyword evidence="3" id="KW-1185">Reference proteome</keyword>
<name>V5FHQ8_9VIBR</name>